<feature type="domain" description="Polycystin" evidence="8">
    <location>
        <begin position="583"/>
        <end position="798"/>
    </location>
</feature>
<evidence type="ECO:0000256" key="6">
    <source>
        <dbReference type="SAM" id="Coils"/>
    </source>
</evidence>
<evidence type="ECO:0000256" key="4">
    <source>
        <dbReference type="ARBA" id="ARBA00022989"/>
    </source>
</evidence>
<evidence type="ECO:0000256" key="2">
    <source>
        <dbReference type="ARBA" id="ARBA00007200"/>
    </source>
</evidence>
<accession>A0A7S2RGH0</accession>
<dbReference type="PANTHER" id="PTHR10877">
    <property type="entry name" value="POLYCYSTIN FAMILY MEMBER"/>
    <property type="match status" value="1"/>
</dbReference>
<dbReference type="InterPro" id="IPR051223">
    <property type="entry name" value="Polycystin"/>
</dbReference>
<dbReference type="PANTHER" id="PTHR10877:SF197">
    <property type="entry name" value="POLYCYSTIC KIDNEY DISEASE PROTEIN 1-LIKE 2"/>
    <property type="match status" value="1"/>
</dbReference>
<keyword evidence="4 7" id="KW-1133">Transmembrane helix</keyword>
<evidence type="ECO:0000256" key="5">
    <source>
        <dbReference type="ARBA" id="ARBA00023136"/>
    </source>
</evidence>
<evidence type="ECO:0000256" key="3">
    <source>
        <dbReference type="ARBA" id="ARBA00022692"/>
    </source>
</evidence>
<gene>
    <name evidence="9" type="ORF">QSP1433_LOCUS3185</name>
</gene>
<evidence type="ECO:0000256" key="7">
    <source>
        <dbReference type="SAM" id="Phobius"/>
    </source>
</evidence>
<feature type="transmembrane region" description="Helical" evidence="7">
    <location>
        <begin position="1047"/>
        <end position="1075"/>
    </location>
</feature>
<dbReference type="GO" id="GO:0016020">
    <property type="term" value="C:membrane"/>
    <property type="evidence" value="ECO:0007669"/>
    <property type="project" value="UniProtKB-SubCell"/>
</dbReference>
<sequence length="1158" mass="131996">MERKVLQKALESAEDHVKSLKYELQRVNEEHAQIEEFISSAEAGEKASFTGSSSVEPVGGKRGVAGKDGANTEVLVDLRHELMHQIGDRVEDMRVYKTLRYLDNTKPRPLEVYGQAALGDLRGVDSRHPYHVKVFAGPNASMCCTANVDNSTTFSQLLQFVCEFWRLDMEDFCLQANWSARSEIYTPHVYEMDESVKACLAELNFDSRRGLGCNGVSENPMATTRNLLPPLYLVQLDQEAVSPHFVVDNIRYTGVKLQQLRRLFADRDPFETGLVEFSTLCQVVHDYFEGFFFDRFTLLYFFQEKSELVSKRKLTMDPLDTKKLLEVIDFDSCVYIVNCLNRVHMAASISDQEKELNEKATDSGSSTSFSELKVSPDRVYRWVISFSLTGDQDSSSRDSPITNLIQDDIEFVVFENAVKQTVPVNERVIQDWWVGMFQDLDRTVSQDEFAAKWPALYNCNIDIGDGSSSSGVSEHNEAENEEEKTKLGTAIERAVIRYEQALERTKELSGATTSSYSLYVYDVLATILALVLAYVALFLVFYSGHSATNEQFTRALIDTEFVCDHFINQTQIGVEALVTKASFETIFNTQCIWSFINSPLYHLYYSHEFARPVDNTSTFWKTLSYNRIVPEFTLVRQLKVKPQQCEGPIPDQSYFASNLCLNSYNEGSKQTSTIVPSERLLNSSNITEQVFNRKYRSAFTWTEFPDLEPIQGKYGLYDGSGYAFKFGTFNTNSSVPWSTRVQQSMEEWAEDSKNLQLLNWISDDIRAMVINIGLYNPNMGLYINLELMIELSSGNMVNIDYIFKQFKPATVSGTGYNYSQYLRWFVLFIIGAAFCIKTYLIMSISQKKKKDATVHEKADRDTNSEPENKKKQLKRKRFLARVSLFFSSIKNSTTLVFDLVLIVWVIVCIGVSQSYVFNQQRTELQSVLPVLPWNGEDTYKAYARVSQFDALLVLMLSVKLCNWLNLSSSSSIFTRVIVVAKGFLIVVFLMLLLAMVGVCIMILFSELGTDHYFEDFHSAFNRVAFATFRLGLEFNSLLGTPFATAPLLYIIVAFIDVFVCLLIWALFISVYFYFYTYEFELLRVRDKQRTAWQTITRALVLTSCCNNCKHKKNPEPNHAINSAISPRSAPGPSFHGLEDGNLKSEQNEVLLELQNIKS</sequence>
<keyword evidence="5 7" id="KW-0472">Membrane</keyword>
<comment type="similarity">
    <text evidence="2">Belongs to the polycystin family.</text>
</comment>
<feature type="transmembrane region" description="Helical" evidence="7">
    <location>
        <begin position="821"/>
        <end position="840"/>
    </location>
</feature>
<organism evidence="9">
    <name type="scientific">Mucochytrium quahogii</name>
    <dbReference type="NCBI Taxonomy" id="96639"/>
    <lineage>
        <taxon>Eukaryota</taxon>
        <taxon>Sar</taxon>
        <taxon>Stramenopiles</taxon>
        <taxon>Bigyra</taxon>
        <taxon>Labyrinthulomycetes</taxon>
        <taxon>Thraustochytrida</taxon>
        <taxon>Thraustochytriidae</taxon>
        <taxon>Mucochytrium</taxon>
    </lineage>
</organism>
<dbReference type="Pfam" id="PF20519">
    <property type="entry name" value="Polycystin_dom"/>
    <property type="match status" value="1"/>
</dbReference>
<proteinExistence type="inferred from homology"/>
<keyword evidence="3 7" id="KW-0812">Transmembrane</keyword>
<feature type="transmembrane region" description="Helical" evidence="7">
    <location>
        <begin position="895"/>
        <end position="916"/>
    </location>
</feature>
<evidence type="ECO:0000256" key="1">
    <source>
        <dbReference type="ARBA" id="ARBA00004141"/>
    </source>
</evidence>
<evidence type="ECO:0000313" key="9">
    <source>
        <dbReference type="EMBL" id="CAD9670454.1"/>
    </source>
</evidence>
<dbReference type="EMBL" id="HBHK01005401">
    <property type="protein sequence ID" value="CAD9670454.1"/>
    <property type="molecule type" value="Transcribed_RNA"/>
</dbReference>
<evidence type="ECO:0000259" key="8">
    <source>
        <dbReference type="Pfam" id="PF20519"/>
    </source>
</evidence>
<feature type="coiled-coil region" evidence="6">
    <location>
        <begin position="3"/>
        <end position="30"/>
    </location>
</feature>
<keyword evidence="6" id="KW-0175">Coiled coil</keyword>
<feature type="transmembrane region" description="Helical" evidence="7">
    <location>
        <begin position="518"/>
        <end position="542"/>
    </location>
</feature>
<feature type="transmembrane region" description="Helical" evidence="7">
    <location>
        <begin position="982"/>
        <end position="1004"/>
    </location>
</feature>
<reference evidence="9" key="1">
    <citation type="submission" date="2021-01" db="EMBL/GenBank/DDBJ databases">
        <authorList>
            <person name="Corre E."/>
            <person name="Pelletier E."/>
            <person name="Niang G."/>
            <person name="Scheremetjew M."/>
            <person name="Finn R."/>
            <person name="Kale V."/>
            <person name="Holt S."/>
            <person name="Cochrane G."/>
            <person name="Meng A."/>
            <person name="Brown T."/>
            <person name="Cohen L."/>
        </authorList>
    </citation>
    <scope>NUCLEOTIDE SEQUENCE</scope>
    <source>
        <strain evidence="9">NY070348D</strain>
    </source>
</reference>
<dbReference type="AlphaFoldDB" id="A0A7S2RGH0"/>
<dbReference type="GO" id="GO:0005262">
    <property type="term" value="F:calcium channel activity"/>
    <property type="evidence" value="ECO:0007669"/>
    <property type="project" value="TreeGrafter"/>
</dbReference>
<protein>
    <recommendedName>
        <fullName evidence="8">Polycystin domain-containing protein</fullName>
    </recommendedName>
</protein>
<dbReference type="InterPro" id="IPR046791">
    <property type="entry name" value="Polycystin_dom"/>
</dbReference>
<dbReference type="GO" id="GO:0050982">
    <property type="term" value="P:detection of mechanical stimulus"/>
    <property type="evidence" value="ECO:0007669"/>
    <property type="project" value="TreeGrafter"/>
</dbReference>
<comment type="subcellular location">
    <subcellularLocation>
        <location evidence="1">Membrane</location>
        <topology evidence="1">Multi-pass membrane protein</topology>
    </subcellularLocation>
</comment>
<name>A0A7S2RGH0_9STRA</name>